<dbReference type="Gene3D" id="3.30.390.10">
    <property type="entry name" value="Enolase-like, N-terminal domain"/>
    <property type="match status" value="1"/>
</dbReference>
<dbReference type="InterPro" id="IPR013342">
    <property type="entry name" value="Mandelate_racemase_C"/>
</dbReference>
<dbReference type="Pfam" id="PF13378">
    <property type="entry name" value="MR_MLE_C"/>
    <property type="match status" value="1"/>
</dbReference>
<reference evidence="6 7" key="1">
    <citation type="submission" date="2020-03" db="EMBL/GenBank/DDBJ databases">
        <title>Whole genome shotgun sequence of Phytohabitans flavus NBRC 107702.</title>
        <authorList>
            <person name="Komaki H."/>
            <person name="Tamura T."/>
        </authorList>
    </citation>
    <scope>NUCLEOTIDE SEQUENCE [LARGE SCALE GENOMIC DNA]</scope>
    <source>
        <strain evidence="6 7">NBRC 107702</strain>
    </source>
</reference>
<dbReference type="InterPro" id="IPR029065">
    <property type="entry name" value="Enolase_C-like"/>
</dbReference>
<keyword evidence="3" id="KW-0460">Magnesium</keyword>
<sequence>MTCVAALEAEAYKVPTERPEADGTQTWASTTAVVVTVTGDGGTGLGWTYAPAAAADVVRDLLAPAVTGTDPMDVPGAYRAMRRAARNALVPGLVTAAISAVDVALWDLKAILLGTPLAALLGRVRPAVPLYGSGGFTTYDDETLYRQLNGWVFDDGIPRVKIKIGESWGHAADRDLARMRIARETVGTNAELYVDANGGYTAKQAIRVLRAAEDLDVRWFEEPVSSDDLAGLAQVRAEVTADVAAGEYGTDPVYFRRMCAAGAVDCLQVDLTRSGGYTGFMYAAAVADAYNLQVSTHTAPQLHAPVAAAIPNARHIEWFADHVRLERMLFDGLADPAGGDLAPQYERPGHGLTLRREDAAPYRTG</sequence>
<evidence type="ECO:0000313" key="6">
    <source>
        <dbReference type="EMBL" id="BCB76539.1"/>
    </source>
</evidence>
<dbReference type="InterPro" id="IPR046945">
    <property type="entry name" value="RHMD-like"/>
</dbReference>
<gene>
    <name evidence="6" type="ORF">Pflav_029490</name>
</gene>
<dbReference type="GO" id="GO:0016836">
    <property type="term" value="F:hydro-lyase activity"/>
    <property type="evidence" value="ECO:0007669"/>
    <property type="project" value="TreeGrafter"/>
</dbReference>
<dbReference type="KEGG" id="pfla:Pflav_029490"/>
<evidence type="ECO:0000313" key="7">
    <source>
        <dbReference type="Proteomes" id="UP000502508"/>
    </source>
</evidence>
<dbReference type="GO" id="GO:0016052">
    <property type="term" value="P:carbohydrate catabolic process"/>
    <property type="evidence" value="ECO:0007669"/>
    <property type="project" value="TreeGrafter"/>
</dbReference>
<accession>A0A6F8XRX5</accession>
<comment type="cofactor">
    <cofactor evidence="1">
        <name>Mg(2+)</name>
        <dbReference type="ChEBI" id="CHEBI:18420"/>
    </cofactor>
</comment>
<dbReference type="Proteomes" id="UP000502508">
    <property type="component" value="Chromosome"/>
</dbReference>
<dbReference type="SFLD" id="SFLDS00001">
    <property type="entry name" value="Enolase"/>
    <property type="match status" value="1"/>
</dbReference>
<evidence type="ECO:0000256" key="2">
    <source>
        <dbReference type="ARBA" id="ARBA00022723"/>
    </source>
</evidence>
<evidence type="ECO:0000256" key="3">
    <source>
        <dbReference type="ARBA" id="ARBA00022842"/>
    </source>
</evidence>
<proteinExistence type="predicted"/>
<dbReference type="InterPro" id="IPR029017">
    <property type="entry name" value="Enolase-like_N"/>
</dbReference>
<dbReference type="SFLD" id="SFLDG00179">
    <property type="entry name" value="mandelate_racemase"/>
    <property type="match status" value="1"/>
</dbReference>
<feature type="domain" description="Mandelate racemase/muconate lactonizing enzyme C-terminal" evidence="5">
    <location>
        <begin position="141"/>
        <end position="242"/>
    </location>
</feature>
<feature type="compositionally biased region" description="Basic and acidic residues" evidence="4">
    <location>
        <begin position="354"/>
        <end position="365"/>
    </location>
</feature>
<dbReference type="GO" id="GO:0000287">
    <property type="term" value="F:magnesium ion binding"/>
    <property type="evidence" value="ECO:0007669"/>
    <property type="project" value="TreeGrafter"/>
</dbReference>
<dbReference type="InterPro" id="IPR013341">
    <property type="entry name" value="Mandelate_racemase_N_dom"/>
</dbReference>
<dbReference type="EMBL" id="AP022870">
    <property type="protein sequence ID" value="BCB76539.1"/>
    <property type="molecule type" value="Genomic_DNA"/>
</dbReference>
<evidence type="ECO:0000256" key="4">
    <source>
        <dbReference type="SAM" id="MobiDB-lite"/>
    </source>
</evidence>
<organism evidence="6 7">
    <name type="scientific">Phytohabitans flavus</name>
    <dbReference type="NCBI Taxonomy" id="1076124"/>
    <lineage>
        <taxon>Bacteria</taxon>
        <taxon>Bacillati</taxon>
        <taxon>Actinomycetota</taxon>
        <taxon>Actinomycetes</taxon>
        <taxon>Micromonosporales</taxon>
        <taxon>Micromonosporaceae</taxon>
    </lineage>
</organism>
<dbReference type="SUPFAM" id="SSF51604">
    <property type="entry name" value="Enolase C-terminal domain-like"/>
    <property type="match status" value="1"/>
</dbReference>
<dbReference type="InterPro" id="IPR036849">
    <property type="entry name" value="Enolase-like_C_sf"/>
</dbReference>
<keyword evidence="7" id="KW-1185">Reference proteome</keyword>
<dbReference type="SMART" id="SM00922">
    <property type="entry name" value="MR_MLE"/>
    <property type="match status" value="1"/>
</dbReference>
<keyword evidence="2" id="KW-0479">Metal-binding</keyword>
<dbReference type="PANTHER" id="PTHR13794:SF58">
    <property type="entry name" value="MITOCHONDRIAL ENOLASE SUPERFAMILY MEMBER 1"/>
    <property type="match status" value="1"/>
</dbReference>
<evidence type="ECO:0000259" key="5">
    <source>
        <dbReference type="SMART" id="SM00922"/>
    </source>
</evidence>
<feature type="region of interest" description="Disordered" evidence="4">
    <location>
        <begin position="340"/>
        <end position="365"/>
    </location>
</feature>
<protein>
    <submittedName>
        <fullName evidence="6">Mandelate racemase</fullName>
    </submittedName>
</protein>
<dbReference type="SUPFAM" id="SSF54826">
    <property type="entry name" value="Enolase N-terminal domain-like"/>
    <property type="match status" value="1"/>
</dbReference>
<dbReference type="AlphaFoldDB" id="A0A6F8XRX5"/>
<reference evidence="6 7" key="2">
    <citation type="submission" date="2020-03" db="EMBL/GenBank/DDBJ databases">
        <authorList>
            <person name="Ichikawa N."/>
            <person name="Kimura A."/>
            <person name="Kitahashi Y."/>
            <person name="Uohara A."/>
        </authorList>
    </citation>
    <scope>NUCLEOTIDE SEQUENCE [LARGE SCALE GENOMIC DNA]</scope>
    <source>
        <strain evidence="6 7">NBRC 107702</strain>
    </source>
</reference>
<evidence type="ECO:0000256" key="1">
    <source>
        <dbReference type="ARBA" id="ARBA00001946"/>
    </source>
</evidence>
<dbReference type="Pfam" id="PF02746">
    <property type="entry name" value="MR_MLE_N"/>
    <property type="match status" value="1"/>
</dbReference>
<name>A0A6F8XRX5_9ACTN</name>
<dbReference type="Gene3D" id="3.20.20.120">
    <property type="entry name" value="Enolase-like C-terminal domain"/>
    <property type="match status" value="1"/>
</dbReference>
<dbReference type="PANTHER" id="PTHR13794">
    <property type="entry name" value="ENOLASE SUPERFAMILY, MANDELATE RACEMASE"/>
    <property type="match status" value="1"/>
</dbReference>